<keyword evidence="3" id="KW-1185">Reference proteome</keyword>
<evidence type="ECO:0000259" key="1">
    <source>
        <dbReference type="PROSITE" id="PS00028"/>
    </source>
</evidence>
<feature type="domain" description="C2H2-type" evidence="1">
    <location>
        <begin position="19"/>
        <end position="39"/>
    </location>
</feature>
<evidence type="ECO:0000313" key="3">
    <source>
        <dbReference type="Proteomes" id="UP000077315"/>
    </source>
</evidence>
<dbReference type="EMBL" id="KV441010">
    <property type="protein sequence ID" value="OAD65553.1"/>
    <property type="molecule type" value="Genomic_DNA"/>
</dbReference>
<accession>A0A162TAM2</accession>
<dbReference type="OrthoDB" id="2404451at2759"/>
<proteinExistence type="predicted"/>
<dbReference type="AlphaFoldDB" id="A0A162TAM2"/>
<evidence type="ECO:0000313" key="2">
    <source>
        <dbReference type="EMBL" id="OAD65553.1"/>
    </source>
</evidence>
<dbReference type="Proteomes" id="UP000077315">
    <property type="component" value="Unassembled WGS sequence"/>
</dbReference>
<dbReference type="InterPro" id="IPR013087">
    <property type="entry name" value="Znf_C2H2_type"/>
</dbReference>
<dbReference type="VEuPathDB" id="FungiDB:PHYBLDRAFT_176138"/>
<organism evidence="2 3">
    <name type="scientific">Phycomyces blakesleeanus (strain ATCC 8743b / DSM 1359 / FGSC 10004 / NBRC 33097 / NRRL 1555)</name>
    <dbReference type="NCBI Taxonomy" id="763407"/>
    <lineage>
        <taxon>Eukaryota</taxon>
        <taxon>Fungi</taxon>
        <taxon>Fungi incertae sedis</taxon>
        <taxon>Mucoromycota</taxon>
        <taxon>Mucoromycotina</taxon>
        <taxon>Mucoromycetes</taxon>
        <taxon>Mucorales</taxon>
        <taxon>Phycomycetaceae</taxon>
        <taxon>Phycomyces</taxon>
    </lineage>
</organism>
<dbReference type="RefSeq" id="XP_018283593.1">
    <property type="nucleotide sequence ID" value="XM_018437669.1"/>
</dbReference>
<dbReference type="PROSITE" id="PS00028">
    <property type="entry name" value="ZINC_FINGER_C2H2_1"/>
    <property type="match status" value="1"/>
</dbReference>
<reference evidence="3" key="1">
    <citation type="submission" date="2015-06" db="EMBL/GenBank/DDBJ databases">
        <title>Expansion of signal transduction pathways in fungi by whole-genome duplication.</title>
        <authorList>
            <consortium name="DOE Joint Genome Institute"/>
            <person name="Corrochano L.M."/>
            <person name="Kuo A."/>
            <person name="Marcet-Houben M."/>
            <person name="Polaino S."/>
            <person name="Salamov A."/>
            <person name="Villalobos J.M."/>
            <person name="Alvarez M.I."/>
            <person name="Avalos J."/>
            <person name="Benito E.P."/>
            <person name="Benoit I."/>
            <person name="Burger G."/>
            <person name="Camino L.P."/>
            <person name="Canovas D."/>
            <person name="Cerda-Olmedo E."/>
            <person name="Cheng J.-F."/>
            <person name="Dominguez A."/>
            <person name="Elias M."/>
            <person name="Eslava A.P."/>
            <person name="Glaser F."/>
            <person name="Grimwood J."/>
            <person name="Gutierrez G."/>
            <person name="Heitman J."/>
            <person name="Henrissat B."/>
            <person name="Iturriaga E.A."/>
            <person name="Lang B.F."/>
            <person name="Lavin J.L."/>
            <person name="Lee S."/>
            <person name="Li W."/>
            <person name="Lindquist E."/>
            <person name="Lopez-Garcia S."/>
            <person name="Luque E.M."/>
            <person name="Marcos A.T."/>
            <person name="Martin J."/>
            <person name="McCluskey K."/>
            <person name="Medina H.R."/>
            <person name="Miralles-Duran A."/>
            <person name="Miyazaki A."/>
            <person name="Munoz-Torres E."/>
            <person name="Oguiza J.A."/>
            <person name="Ohm R."/>
            <person name="Olmedo M."/>
            <person name="Orejas M."/>
            <person name="Ortiz-Castellanos L."/>
            <person name="Pisabarro A.G."/>
            <person name="Rodriguez-Romero J."/>
            <person name="Ruiz-Herrera J."/>
            <person name="Ruiz-Vazquez R."/>
            <person name="Sanz C."/>
            <person name="Schackwitz W."/>
            <person name="Schmutz J."/>
            <person name="Shahriari M."/>
            <person name="Shelest E."/>
            <person name="Silva-Franco F."/>
            <person name="Soanes D."/>
            <person name="Syed K."/>
            <person name="Tagua V.G."/>
            <person name="Talbot N.J."/>
            <person name="Thon M."/>
            <person name="De vries R.P."/>
            <person name="Wiebenga A."/>
            <person name="Yadav J.S."/>
            <person name="Braun E.L."/>
            <person name="Baker S."/>
            <person name="Garre V."/>
            <person name="Horwitz B."/>
            <person name="Torres-Martinez S."/>
            <person name="Idnurm A."/>
            <person name="Herrera-Estrella A."/>
            <person name="Gabaldon T."/>
            <person name="Grigoriev I.V."/>
        </authorList>
    </citation>
    <scope>NUCLEOTIDE SEQUENCE [LARGE SCALE GENOMIC DNA]</scope>
    <source>
        <strain evidence="3">NRRL 1555(-)</strain>
    </source>
</reference>
<gene>
    <name evidence="2" type="ORF">PHYBLDRAFT_176138</name>
</gene>
<dbReference type="InParanoid" id="A0A162TAM2"/>
<dbReference type="GeneID" id="28998575"/>
<name>A0A162TAM2_PHYB8</name>
<sequence>MNLSNKRARSSNNISSYICDVCNLDCYTSKQLWNHKRIHKKNTSSAFSAGSSTYISLDDEDLLSLIDDNITEDIPFDPFQPRTYKASRNFEAGDEGHVYGDNIFTENIFTTSQLLSIELYDIVTSFNVSTEYNYQLFNLMNMVFQDYDKLSKEYSSEIIQAEPVNTLLKKKTAIKAHIYDICKNVCKLYNNTQCKEECPHCGSKSFLEPTGDAPAPLVSVKTMKMMSLGDQLARLLGNKKSKQQLTIVHVMILNSDPLIRYINKYLIQLAIILGKPVDLDSFLLPIIDEVISLGKYGLIIKKFDGERIVEKVHMVTKYCHHKGHNSRYGCHVCEVLGQVSLRGRGMYFKNYSAPLRPKIDFVNVNTNTNIQEPNIFARLSTFTGSSFYGLHEMHLIGHDIGKLVHKLIIVKIIISYCRVNCVRSIWS</sequence>
<protein>
    <submittedName>
        <fullName evidence="2">C2H2-type zinc finger transcription factor</fullName>
    </submittedName>
</protein>